<accession>A0ABV6NE28</accession>
<name>A0ABV6NE28_9BACI</name>
<proteinExistence type="predicted"/>
<sequence>MFFLFEVLFSIDDHRFWNNFANDQDTESRVLNIVMNHEITITLERIQEVFKQLLVLKYEFELSYREISLLLGMKEETIRTYLFRARKEFQKKWRYLHE</sequence>
<dbReference type="InterPro" id="IPR036388">
    <property type="entry name" value="WH-like_DNA-bd_sf"/>
</dbReference>
<comment type="caution">
    <text evidence="2">The sequence shown here is derived from an EMBL/GenBank/DDBJ whole genome shotgun (WGS) entry which is preliminary data.</text>
</comment>
<dbReference type="SUPFAM" id="SSF88659">
    <property type="entry name" value="Sigma3 and sigma4 domains of RNA polymerase sigma factors"/>
    <property type="match status" value="1"/>
</dbReference>
<dbReference type="EMBL" id="JBHLTR010000005">
    <property type="protein sequence ID" value="MFC0558408.1"/>
    <property type="molecule type" value="Genomic_DNA"/>
</dbReference>
<organism evidence="2 3">
    <name type="scientific">Halalkalibacter alkalisediminis</name>
    <dbReference type="NCBI Taxonomy" id="935616"/>
    <lineage>
        <taxon>Bacteria</taxon>
        <taxon>Bacillati</taxon>
        <taxon>Bacillota</taxon>
        <taxon>Bacilli</taxon>
        <taxon>Bacillales</taxon>
        <taxon>Bacillaceae</taxon>
        <taxon>Halalkalibacter</taxon>
    </lineage>
</organism>
<dbReference type="InterPro" id="IPR013249">
    <property type="entry name" value="RNA_pol_sigma70_r4_t2"/>
</dbReference>
<dbReference type="InterPro" id="IPR013324">
    <property type="entry name" value="RNA_pol_sigma_r3/r4-like"/>
</dbReference>
<keyword evidence="3" id="KW-1185">Reference proteome</keyword>
<dbReference type="Pfam" id="PF08281">
    <property type="entry name" value="Sigma70_r4_2"/>
    <property type="match status" value="1"/>
</dbReference>
<evidence type="ECO:0000313" key="3">
    <source>
        <dbReference type="Proteomes" id="UP001589833"/>
    </source>
</evidence>
<reference evidence="2 3" key="1">
    <citation type="submission" date="2024-09" db="EMBL/GenBank/DDBJ databases">
        <authorList>
            <person name="Sun Q."/>
            <person name="Mori K."/>
        </authorList>
    </citation>
    <scope>NUCLEOTIDE SEQUENCE [LARGE SCALE GENOMIC DNA]</scope>
    <source>
        <strain evidence="2 3">NCAIM B.02301</strain>
    </source>
</reference>
<evidence type="ECO:0000259" key="1">
    <source>
        <dbReference type="Pfam" id="PF08281"/>
    </source>
</evidence>
<gene>
    <name evidence="2" type="ORF">ACFFH4_05030</name>
</gene>
<dbReference type="Proteomes" id="UP001589833">
    <property type="component" value="Unassembled WGS sequence"/>
</dbReference>
<dbReference type="RefSeq" id="WP_273848204.1">
    <property type="nucleotide sequence ID" value="NZ_JAQQWT010000057.1"/>
</dbReference>
<feature type="domain" description="RNA polymerase sigma factor 70 region 4 type 2" evidence="1">
    <location>
        <begin position="51"/>
        <end position="88"/>
    </location>
</feature>
<protein>
    <submittedName>
        <fullName evidence="2">RNA polymerase sigma factor</fullName>
    </submittedName>
</protein>
<dbReference type="Gene3D" id="1.10.10.10">
    <property type="entry name" value="Winged helix-like DNA-binding domain superfamily/Winged helix DNA-binding domain"/>
    <property type="match status" value="1"/>
</dbReference>
<evidence type="ECO:0000313" key="2">
    <source>
        <dbReference type="EMBL" id="MFC0558408.1"/>
    </source>
</evidence>